<dbReference type="GO" id="GO:0000400">
    <property type="term" value="F:four-way junction DNA binding"/>
    <property type="evidence" value="ECO:0007669"/>
    <property type="project" value="UniProtKB-UniRule"/>
</dbReference>
<dbReference type="Gene3D" id="1.10.150.20">
    <property type="entry name" value="5' to 3' exonuclease, C-terminal subdomain"/>
    <property type="match status" value="1"/>
</dbReference>
<evidence type="ECO:0000259" key="7">
    <source>
        <dbReference type="SMART" id="SM00278"/>
    </source>
</evidence>
<comment type="domain">
    <text evidence="6">Has three domains with a flexible linker between the domains II and III and assumes an 'L' shape. Domain III is highly mobile and contacts RuvB.</text>
</comment>
<feature type="domain" description="Helix-hairpin-helix DNA-binding motif class 1" evidence="7">
    <location>
        <begin position="112"/>
        <end position="131"/>
    </location>
</feature>
<keyword evidence="2 6" id="KW-0227">DNA damage</keyword>
<gene>
    <name evidence="6" type="primary">ruvA</name>
    <name evidence="8" type="ORF">A3H02_00450</name>
</gene>
<comment type="function">
    <text evidence="6">The RuvA-RuvB-RuvC complex processes Holliday junction (HJ) DNA during genetic recombination and DNA repair, while the RuvA-RuvB complex plays an important role in the rescue of blocked DNA replication forks via replication fork reversal (RFR). RuvA specifically binds to HJ cruciform DNA, conferring on it an open structure. The RuvB hexamer acts as an ATP-dependent pump, pulling dsDNA into and through the RuvAB complex. HJ branch migration allows RuvC to scan DNA until it finds its consensus sequence, where it cleaves and resolves the cruciform DNA.</text>
</comment>
<dbReference type="SUPFAM" id="SSF46929">
    <property type="entry name" value="DNA helicase RuvA subunit, C-terminal domain"/>
    <property type="match status" value="1"/>
</dbReference>
<comment type="subunit">
    <text evidence="6">Homotetramer. Forms an RuvA(8)-RuvB(12)-Holliday junction (HJ) complex. HJ DNA is sandwiched between 2 RuvA tetramers; dsDNA enters through RuvA and exits via RuvB. An RuvB hexamer assembles on each DNA strand where it exits the tetramer. Each RuvB hexamer is contacted by two RuvA subunits (via domain III) on 2 adjacent RuvB subunits; this complex drives branch migration. In the full resolvosome a probable DNA-RuvA(4)-RuvB(12)-RuvC(2) complex forms which resolves the HJ.</text>
</comment>
<dbReference type="GO" id="GO:0006281">
    <property type="term" value="P:DNA repair"/>
    <property type="evidence" value="ECO:0007669"/>
    <property type="project" value="UniProtKB-UniRule"/>
</dbReference>
<dbReference type="GO" id="GO:0005524">
    <property type="term" value="F:ATP binding"/>
    <property type="evidence" value="ECO:0007669"/>
    <property type="project" value="InterPro"/>
</dbReference>
<dbReference type="NCBIfam" id="TIGR00084">
    <property type="entry name" value="ruvA"/>
    <property type="match status" value="1"/>
</dbReference>
<dbReference type="SUPFAM" id="SSF47781">
    <property type="entry name" value="RuvA domain 2-like"/>
    <property type="match status" value="1"/>
</dbReference>
<evidence type="ECO:0000256" key="6">
    <source>
        <dbReference type="HAMAP-Rule" id="MF_00031"/>
    </source>
</evidence>
<dbReference type="GO" id="GO:0009379">
    <property type="term" value="C:Holliday junction helicase complex"/>
    <property type="evidence" value="ECO:0007669"/>
    <property type="project" value="InterPro"/>
</dbReference>
<dbReference type="Pfam" id="PF14520">
    <property type="entry name" value="HHH_5"/>
    <property type="match status" value="1"/>
</dbReference>
<dbReference type="InterPro" id="IPR011114">
    <property type="entry name" value="RuvA_C"/>
</dbReference>
<dbReference type="AlphaFoldDB" id="A0A1G2F308"/>
<dbReference type="EMBL" id="MHMS01000018">
    <property type="protein sequence ID" value="OGZ31941.1"/>
    <property type="molecule type" value="Genomic_DNA"/>
</dbReference>
<name>A0A1G2F308_9BACT</name>
<comment type="subcellular location">
    <subcellularLocation>
        <location evidence="6">Cytoplasm</location>
    </subcellularLocation>
</comment>
<keyword evidence="8" id="KW-0347">Helicase</keyword>
<dbReference type="InterPro" id="IPR036267">
    <property type="entry name" value="RuvA_C_sf"/>
</dbReference>
<proteinExistence type="inferred from homology"/>
<evidence type="ECO:0000256" key="5">
    <source>
        <dbReference type="ARBA" id="ARBA00023204"/>
    </source>
</evidence>
<dbReference type="InterPro" id="IPR003583">
    <property type="entry name" value="Hlx-hairpin-Hlx_DNA-bd_motif"/>
</dbReference>
<comment type="similarity">
    <text evidence="6">Belongs to the RuvA family.</text>
</comment>
<dbReference type="InterPro" id="IPR000085">
    <property type="entry name" value="RuvA"/>
</dbReference>
<comment type="caution">
    <text evidence="6">Lacks conserved residue(s) required for the propagation of feature annotation.</text>
</comment>
<protein>
    <recommendedName>
        <fullName evidence="6">Holliday junction branch migration complex subunit RuvA</fullName>
    </recommendedName>
</protein>
<evidence type="ECO:0000256" key="1">
    <source>
        <dbReference type="ARBA" id="ARBA00022490"/>
    </source>
</evidence>
<evidence type="ECO:0000313" key="9">
    <source>
        <dbReference type="Proteomes" id="UP000176787"/>
    </source>
</evidence>
<dbReference type="Gene3D" id="1.10.8.10">
    <property type="entry name" value="DNA helicase RuvA subunit, C-terminal domain"/>
    <property type="match status" value="1"/>
</dbReference>
<dbReference type="GO" id="GO:0048476">
    <property type="term" value="C:Holliday junction resolvase complex"/>
    <property type="evidence" value="ECO:0007669"/>
    <property type="project" value="UniProtKB-UniRule"/>
</dbReference>
<dbReference type="GO" id="GO:0009378">
    <property type="term" value="F:four-way junction helicase activity"/>
    <property type="evidence" value="ECO:0007669"/>
    <property type="project" value="InterPro"/>
</dbReference>
<dbReference type="Pfam" id="PF07499">
    <property type="entry name" value="RuvA_C"/>
    <property type="match status" value="1"/>
</dbReference>
<feature type="region of interest" description="Domain III" evidence="6">
    <location>
        <begin position="148"/>
        <end position="194"/>
    </location>
</feature>
<keyword evidence="3 6" id="KW-0238">DNA-binding</keyword>
<dbReference type="InterPro" id="IPR010994">
    <property type="entry name" value="RuvA_2-like"/>
</dbReference>
<keyword evidence="8" id="KW-0547">Nucleotide-binding</keyword>
<keyword evidence="8" id="KW-0378">Hydrolase</keyword>
<sequence>MIASLEGKIAFRGEKYIIIEVNKIGYKIFVGELTLKELPSAGSNIKLFTYHYQHEDKMGRRDEIYGFLSLSELEFFEILNGISGVGPKSALGIISKGPIDNLKRAISAGDIHYLTKVSGIGQKKAERIILELKAKLGQGEGFGLAEDKEVIDALTALGYGIAEAREALKKLSDKVNIQDRNSKIKEALKILGSR</sequence>
<keyword evidence="4 6" id="KW-0233">DNA recombination</keyword>
<evidence type="ECO:0000256" key="2">
    <source>
        <dbReference type="ARBA" id="ARBA00022763"/>
    </source>
</evidence>
<dbReference type="CDD" id="cd14332">
    <property type="entry name" value="UBA_RuvA_C"/>
    <property type="match status" value="1"/>
</dbReference>
<evidence type="ECO:0000256" key="3">
    <source>
        <dbReference type="ARBA" id="ARBA00023125"/>
    </source>
</evidence>
<keyword evidence="8" id="KW-0067">ATP-binding</keyword>
<feature type="domain" description="Helix-hairpin-helix DNA-binding motif class 1" evidence="7">
    <location>
        <begin position="77"/>
        <end position="96"/>
    </location>
</feature>
<dbReference type="STRING" id="1801726.A3H02_00450"/>
<dbReference type="HAMAP" id="MF_00031">
    <property type="entry name" value="DNA_HJ_migration_RuvA"/>
    <property type="match status" value="1"/>
</dbReference>
<dbReference type="Proteomes" id="UP000176787">
    <property type="component" value="Unassembled WGS sequence"/>
</dbReference>
<comment type="caution">
    <text evidence="8">The sequence shown here is derived from an EMBL/GenBank/DDBJ whole genome shotgun (WGS) entry which is preliminary data.</text>
</comment>
<dbReference type="Pfam" id="PF01330">
    <property type="entry name" value="RuvA_N"/>
    <property type="match status" value="1"/>
</dbReference>
<keyword evidence="5 6" id="KW-0234">DNA repair</keyword>
<keyword evidence="1 6" id="KW-0963">Cytoplasm</keyword>
<dbReference type="Gene3D" id="2.40.50.140">
    <property type="entry name" value="Nucleic acid-binding proteins"/>
    <property type="match status" value="1"/>
</dbReference>
<reference evidence="8 9" key="1">
    <citation type="journal article" date="2016" name="Nat. Commun.">
        <title>Thousands of microbial genomes shed light on interconnected biogeochemical processes in an aquifer system.</title>
        <authorList>
            <person name="Anantharaman K."/>
            <person name="Brown C.T."/>
            <person name="Hug L.A."/>
            <person name="Sharon I."/>
            <person name="Castelle C.J."/>
            <person name="Probst A.J."/>
            <person name="Thomas B.C."/>
            <person name="Singh A."/>
            <person name="Wilkins M.J."/>
            <person name="Karaoz U."/>
            <person name="Brodie E.L."/>
            <person name="Williams K.H."/>
            <person name="Hubbard S.S."/>
            <person name="Banfield J.F."/>
        </authorList>
    </citation>
    <scope>NUCLEOTIDE SEQUENCE [LARGE SCALE GENOMIC DNA]</scope>
</reference>
<dbReference type="GO" id="GO:0005737">
    <property type="term" value="C:cytoplasm"/>
    <property type="evidence" value="ECO:0007669"/>
    <property type="project" value="UniProtKB-SubCell"/>
</dbReference>
<dbReference type="GO" id="GO:0006310">
    <property type="term" value="P:DNA recombination"/>
    <property type="evidence" value="ECO:0007669"/>
    <property type="project" value="UniProtKB-UniRule"/>
</dbReference>
<accession>A0A1G2F308</accession>
<dbReference type="InterPro" id="IPR012340">
    <property type="entry name" value="NA-bd_OB-fold"/>
</dbReference>
<dbReference type="SMART" id="SM00278">
    <property type="entry name" value="HhH1"/>
    <property type="match status" value="2"/>
</dbReference>
<evidence type="ECO:0000256" key="4">
    <source>
        <dbReference type="ARBA" id="ARBA00023172"/>
    </source>
</evidence>
<dbReference type="InterPro" id="IPR013849">
    <property type="entry name" value="DNA_helicase_Holl-junc_RuvA_I"/>
</dbReference>
<organism evidence="8 9">
    <name type="scientific">Candidatus Niyogibacteria bacterium RIFCSPLOWO2_12_FULL_41_13</name>
    <dbReference type="NCBI Taxonomy" id="1801726"/>
    <lineage>
        <taxon>Bacteria</taxon>
        <taxon>Candidatus Niyogiibacteriota</taxon>
    </lineage>
</organism>
<evidence type="ECO:0000313" key="8">
    <source>
        <dbReference type="EMBL" id="OGZ31941.1"/>
    </source>
</evidence>
<dbReference type="SUPFAM" id="SSF50249">
    <property type="entry name" value="Nucleic acid-binding proteins"/>
    <property type="match status" value="1"/>
</dbReference>